<name>A0ABD3W5K2_SINWO</name>
<feature type="compositionally biased region" description="Polar residues" evidence="1">
    <location>
        <begin position="318"/>
        <end position="330"/>
    </location>
</feature>
<dbReference type="Proteomes" id="UP001634394">
    <property type="component" value="Unassembled WGS sequence"/>
</dbReference>
<dbReference type="PRINTS" id="PR00345">
    <property type="entry name" value="STATHMIN"/>
</dbReference>
<sequence>MGCKQSRQVKVQPFGKNELRQDLPGKKLKKTESEHDPIEQDIDDQTRRKGKRNKSSKSNRTLGSCGSLEDDQSQESDRGGSAGSKTSKHSNDSGLGDDYKHVITEYSEADKVKKIEEGFEEREIDDLFIAGSACQTRSSAKDKARLEEAMIIQKLREEGLISRPSAQASGGLSFEIVEERRPIPAVLRPPLRLAKLEKRRVKKKQLTEEDIQEKLERAERRRKRKETERLERIKEMERVDQTTSLETFAEYQKKKEEQSQQKQNIVADNREKRLLEKKEKQRERERRAEEVRKRKMLLATETENQEYDPTANPEETPENSFKNQDVSTEETFNDKI</sequence>
<dbReference type="InterPro" id="IPR036002">
    <property type="entry name" value="Stathmin_sf"/>
</dbReference>
<organism evidence="2 3">
    <name type="scientific">Sinanodonta woodiana</name>
    <name type="common">Chinese pond mussel</name>
    <name type="synonym">Anodonta woodiana</name>
    <dbReference type="NCBI Taxonomy" id="1069815"/>
    <lineage>
        <taxon>Eukaryota</taxon>
        <taxon>Metazoa</taxon>
        <taxon>Spiralia</taxon>
        <taxon>Lophotrochozoa</taxon>
        <taxon>Mollusca</taxon>
        <taxon>Bivalvia</taxon>
        <taxon>Autobranchia</taxon>
        <taxon>Heteroconchia</taxon>
        <taxon>Palaeoheterodonta</taxon>
        <taxon>Unionida</taxon>
        <taxon>Unionoidea</taxon>
        <taxon>Unionidae</taxon>
        <taxon>Unioninae</taxon>
        <taxon>Sinanodonta</taxon>
    </lineage>
</organism>
<accession>A0ABD3W5K2</accession>
<dbReference type="AlphaFoldDB" id="A0ABD3W5K2"/>
<dbReference type="Pfam" id="PF00836">
    <property type="entry name" value="Stathmin"/>
    <property type="match status" value="1"/>
</dbReference>
<dbReference type="PROSITE" id="PS51663">
    <property type="entry name" value="STATHMIN_3"/>
    <property type="match status" value="1"/>
</dbReference>
<feature type="region of interest" description="Disordered" evidence="1">
    <location>
        <begin position="1"/>
        <end position="99"/>
    </location>
</feature>
<dbReference type="InterPro" id="IPR000956">
    <property type="entry name" value="Stathmin_fam"/>
</dbReference>
<dbReference type="SUPFAM" id="SSF101494">
    <property type="entry name" value="Stathmin"/>
    <property type="match status" value="1"/>
</dbReference>
<feature type="compositionally biased region" description="Basic and acidic residues" evidence="1">
    <location>
        <begin position="268"/>
        <end position="292"/>
    </location>
</feature>
<evidence type="ECO:0000313" key="2">
    <source>
        <dbReference type="EMBL" id="KAL3867880.1"/>
    </source>
</evidence>
<feature type="compositionally biased region" description="Basic residues" evidence="1">
    <location>
        <begin position="48"/>
        <end position="57"/>
    </location>
</feature>
<feature type="compositionally biased region" description="Basic and acidic residues" evidence="1">
    <location>
        <begin position="212"/>
        <end position="240"/>
    </location>
</feature>
<comment type="caution">
    <text evidence="2">The sequence shown here is derived from an EMBL/GenBank/DDBJ whole genome shotgun (WGS) entry which is preliminary data.</text>
</comment>
<gene>
    <name evidence="2" type="ORF">ACJMK2_040726</name>
</gene>
<dbReference type="PANTHER" id="PTHR10104">
    <property type="entry name" value="STATHMIN"/>
    <property type="match status" value="1"/>
</dbReference>
<keyword evidence="3" id="KW-1185">Reference proteome</keyword>
<protein>
    <submittedName>
        <fullName evidence="2">Uncharacterized protein</fullName>
    </submittedName>
</protein>
<feature type="region of interest" description="Disordered" evidence="1">
    <location>
        <begin position="198"/>
        <end position="336"/>
    </location>
</feature>
<feature type="compositionally biased region" description="Basic and acidic residues" evidence="1">
    <location>
        <begin position="17"/>
        <end position="38"/>
    </location>
</feature>
<proteinExistence type="predicted"/>
<evidence type="ECO:0000313" key="3">
    <source>
        <dbReference type="Proteomes" id="UP001634394"/>
    </source>
</evidence>
<evidence type="ECO:0000256" key="1">
    <source>
        <dbReference type="SAM" id="MobiDB-lite"/>
    </source>
</evidence>
<reference evidence="2 3" key="1">
    <citation type="submission" date="2024-11" db="EMBL/GenBank/DDBJ databases">
        <title>Chromosome-level genome assembly of the freshwater bivalve Anodonta woodiana.</title>
        <authorList>
            <person name="Chen X."/>
        </authorList>
    </citation>
    <scope>NUCLEOTIDE SEQUENCE [LARGE SCALE GENOMIC DNA]</scope>
    <source>
        <strain evidence="2">MN2024</strain>
        <tissue evidence="2">Gills</tissue>
    </source>
</reference>
<dbReference type="Gene3D" id="6.10.280.30">
    <property type="match status" value="1"/>
</dbReference>
<dbReference type="EMBL" id="JBJQND010000008">
    <property type="protein sequence ID" value="KAL3867880.1"/>
    <property type="molecule type" value="Genomic_DNA"/>
</dbReference>